<evidence type="ECO:0000313" key="5">
    <source>
        <dbReference type="Proteomes" id="UP001595798"/>
    </source>
</evidence>
<sequence length="145" mass="15477">MNTDNPNDPQQPENAQDEDAIAFAEGIFDLARNGGATLLAPLLEAGVPVNMHTSNGETLLILATRNGHPETVRLLLAQGARPDQPDSRQRTPLMEAAMANRTDLLDSLLAAGADPGLTDGDGHTALDLARKNLAADTTYRLEQRN</sequence>
<keyword evidence="5" id="KW-1185">Reference proteome</keyword>
<dbReference type="SMART" id="SM00248">
    <property type="entry name" value="ANK"/>
    <property type="match status" value="2"/>
</dbReference>
<dbReference type="RefSeq" id="WP_379885579.1">
    <property type="nucleotide sequence ID" value="NZ_JBHSDI010000007.1"/>
</dbReference>
<gene>
    <name evidence="4" type="ORF">ACFOZ5_04060</name>
</gene>
<dbReference type="SUPFAM" id="SSF48403">
    <property type="entry name" value="Ankyrin repeat"/>
    <property type="match status" value="1"/>
</dbReference>
<name>A0ABV8QF81_9GAMM</name>
<dbReference type="PROSITE" id="PS50297">
    <property type="entry name" value="ANK_REP_REGION"/>
    <property type="match status" value="2"/>
</dbReference>
<keyword evidence="1" id="KW-0677">Repeat</keyword>
<reference evidence="5" key="1">
    <citation type="journal article" date="2019" name="Int. J. Syst. Evol. Microbiol.">
        <title>The Global Catalogue of Microorganisms (GCM) 10K type strain sequencing project: providing services to taxonomists for standard genome sequencing and annotation.</title>
        <authorList>
            <consortium name="The Broad Institute Genomics Platform"/>
            <consortium name="The Broad Institute Genome Sequencing Center for Infectious Disease"/>
            <person name="Wu L."/>
            <person name="Ma J."/>
        </authorList>
    </citation>
    <scope>NUCLEOTIDE SEQUENCE [LARGE SCALE GENOMIC DNA]</scope>
    <source>
        <strain evidence="5">CECT 7297</strain>
    </source>
</reference>
<dbReference type="PANTHER" id="PTHR24201">
    <property type="entry name" value="ANK_REP_REGION DOMAIN-CONTAINING PROTEIN"/>
    <property type="match status" value="1"/>
</dbReference>
<feature type="repeat" description="ANK" evidence="3">
    <location>
        <begin position="88"/>
        <end position="120"/>
    </location>
</feature>
<dbReference type="PROSITE" id="PS50088">
    <property type="entry name" value="ANK_REPEAT"/>
    <property type="match status" value="2"/>
</dbReference>
<accession>A0ABV8QF81</accession>
<dbReference type="InterPro" id="IPR036770">
    <property type="entry name" value="Ankyrin_rpt-contain_sf"/>
</dbReference>
<feature type="repeat" description="ANK" evidence="3">
    <location>
        <begin position="55"/>
        <end position="87"/>
    </location>
</feature>
<keyword evidence="2 3" id="KW-0040">ANK repeat</keyword>
<comment type="caution">
    <text evidence="4">The sequence shown here is derived from an EMBL/GenBank/DDBJ whole genome shotgun (WGS) entry which is preliminary data.</text>
</comment>
<evidence type="ECO:0000256" key="2">
    <source>
        <dbReference type="ARBA" id="ARBA00023043"/>
    </source>
</evidence>
<evidence type="ECO:0000313" key="4">
    <source>
        <dbReference type="EMBL" id="MFC4258205.1"/>
    </source>
</evidence>
<evidence type="ECO:0000256" key="1">
    <source>
        <dbReference type="ARBA" id="ARBA00022737"/>
    </source>
</evidence>
<dbReference type="Proteomes" id="UP001595798">
    <property type="component" value="Unassembled WGS sequence"/>
</dbReference>
<dbReference type="Gene3D" id="1.25.40.20">
    <property type="entry name" value="Ankyrin repeat-containing domain"/>
    <property type="match status" value="1"/>
</dbReference>
<proteinExistence type="predicted"/>
<dbReference type="PANTHER" id="PTHR24201:SF15">
    <property type="entry name" value="ANKYRIN REPEAT DOMAIN-CONTAINING PROTEIN 66"/>
    <property type="match status" value="1"/>
</dbReference>
<dbReference type="InterPro" id="IPR050776">
    <property type="entry name" value="Ank_Repeat/CDKN_Inhibitor"/>
</dbReference>
<organism evidence="4 5">
    <name type="scientific">Marinobacter lacisalsi</name>
    <dbReference type="NCBI Taxonomy" id="475979"/>
    <lineage>
        <taxon>Bacteria</taxon>
        <taxon>Pseudomonadati</taxon>
        <taxon>Pseudomonadota</taxon>
        <taxon>Gammaproteobacteria</taxon>
        <taxon>Pseudomonadales</taxon>
        <taxon>Marinobacteraceae</taxon>
        <taxon>Marinobacter</taxon>
    </lineage>
</organism>
<dbReference type="Pfam" id="PF12796">
    <property type="entry name" value="Ank_2"/>
    <property type="match status" value="1"/>
</dbReference>
<dbReference type="EMBL" id="JBHSDI010000007">
    <property type="protein sequence ID" value="MFC4258205.1"/>
    <property type="molecule type" value="Genomic_DNA"/>
</dbReference>
<dbReference type="InterPro" id="IPR002110">
    <property type="entry name" value="Ankyrin_rpt"/>
</dbReference>
<evidence type="ECO:0000256" key="3">
    <source>
        <dbReference type="PROSITE-ProRule" id="PRU00023"/>
    </source>
</evidence>
<protein>
    <submittedName>
        <fullName evidence="4">Ankyrin repeat domain-containing protein</fullName>
    </submittedName>
</protein>